<keyword evidence="3" id="KW-1185">Reference proteome</keyword>
<dbReference type="SUPFAM" id="SSF57667">
    <property type="entry name" value="beta-beta-alpha zinc fingers"/>
    <property type="match status" value="1"/>
</dbReference>
<protein>
    <recommendedName>
        <fullName evidence="4">C2H2-type domain-containing protein</fullName>
    </recommendedName>
</protein>
<dbReference type="Proteomes" id="UP001146351">
    <property type="component" value="Unassembled WGS sequence"/>
</dbReference>
<feature type="region of interest" description="Disordered" evidence="1">
    <location>
        <begin position="128"/>
        <end position="149"/>
    </location>
</feature>
<name>A0A9W9I0B4_9EURO</name>
<evidence type="ECO:0000313" key="2">
    <source>
        <dbReference type="EMBL" id="KAJ5162338.1"/>
    </source>
</evidence>
<reference evidence="2" key="1">
    <citation type="submission" date="2022-11" db="EMBL/GenBank/DDBJ databases">
        <authorList>
            <person name="Petersen C."/>
        </authorList>
    </citation>
    <scope>NUCLEOTIDE SEQUENCE</scope>
    <source>
        <strain evidence="2">IBT 21917</strain>
    </source>
</reference>
<dbReference type="Gene3D" id="3.30.160.60">
    <property type="entry name" value="Classic Zinc Finger"/>
    <property type="match status" value="1"/>
</dbReference>
<comment type="caution">
    <text evidence="2">The sequence shown here is derived from an EMBL/GenBank/DDBJ whole genome shotgun (WGS) entry which is preliminary data.</text>
</comment>
<reference evidence="2" key="2">
    <citation type="journal article" date="2023" name="IMA Fungus">
        <title>Comparative genomic study of the Penicillium genus elucidates a diverse pangenome and 15 lateral gene transfer events.</title>
        <authorList>
            <person name="Petersen C."/>
            <person name="Sorensen T."/>
            <person name="Nielsen M.R."/>
            <person name="Sondergaard T.E."/>
            <person name="Sorensen J.L."/>
            <person name="Fitzpatrick D.A."/>
            <person name="Frisvad J.C."/>
            <person name="Nielsen K.L."/>
        </authorList>
    </citation>
    <scope>NUCLEOTIDE SEQUENCE</scope>
    <source>
        <strain evidence="2">IBT 21917</strain>
    </source>
</reference>
<organism evidence="2 3">
    <name type="scientific">Penicillium capsulatum</name>
    <dbReference type="NCBI Taxonomy" id="69766"/>
    <lineage>
        <taxon>Eukaryota</taxon>
        <taxon>Fungi</taxon>
        <taxon>Dikarya</taxon>
        <taxon>Ascomycota</taxon>
        <taxon>Pezizomycotina</taxon>
        <taxon>Eurotiomycetes</taxon>
        <taxon>Eurotiomycetidae</taxon>
        <taxon>Eurotiales</taxon>
        <taxon>Aspergillaceae</taxon>
        <taxon>Penicillium</taxon>
    </lineage>
</organism>
<evidence type="ECO:0000313" key="3">
    <source>
        <dbReference type="Proteomes" id="UP001146351"/>
    </source>
</evidence>
<evidence type="ECO:0008006" key="4">
    <source>
        <dbReference type="Google" id="ProtNLM"/>
    </source>
</evidence>
<dbReference type="OrthoDB" id="5366256at2759"/>
<sequence>MLDTMQSTVYTMPTCDERFFDPSDIFTGLPSTHHDLLHYQPYAESLSTEASSHLQDQPPDLSSPQTARVYEDFEDHQISSPEQMVPSPSPGTMSPNPLILDPFTPTAEELLLDPSLSMLTTFQDLPHDALFPQKPQPTNPGDQDQGQGLPEIPICWDHGCNGKVFSSWSNLRRHQRERASQAPKCYCPRCGAHFSRTTARNQHLAKMSCKRIRRYSNGRTRPSTQRIQETYGTGCDVY</sequence>
<accession>A0A9W9I0B4</accession>
<dbReference type="AlphaFoldDB" id="A0A9W9I0B4"/>
<dbReference type="InterPro" id="IPR036236">
    <property type="entry name" value="Znf_C2H2_sf"/>
</dbReference>
<evidence type="ECO:0000256" key="1">
    <source>
        <dbReference type="SAM" id="MobiDB-lite"/>
    </source>
</evidence>
<gene>
    <name evidence="2" type="ORF">N7492_007730</name>
</gene>
<dbReference type="EMBL" id="JAPQKO010000005">
    <property type="protein sequence ID" value="KAJ5162338.1"/>
    <property type="molecule type" value="Genomic_DNA"/>
</dbReference>
<proteinExistence type="predicted"/>